<evidence type="ECO:0000256" key="6">
    <source>
        <dbReference type="ARBA" id="ARBA00023180"/>
    </source>
</evidence>
<keyword evidence="4" id="KW-0732">Signal</keyword>
<gene>
    <name evidence="12" type="ORF">OGH68_25620</name>
</gene>
<evidence type="ECO:0000256" key="3">
    <source>
        <dbReference type="ARBA" id="ARBA00022679"/>
    </source>
</evidence>
<keyword evidence="6" id="KW-0325">Glycoprotein</keyword>
<sequence>MTPKLRELTARGRVLMARTASQALLGPVSGGMPRVYVRSIAERMHEPRIARHVSESFTRTEAVVERYDFPVGFPPRFRRSKAFDERHAYRLHDVLLSPHSGLIWLPGGPVLEESYGSLIRSLGWGDVRHEPLLPVRRLAGRPVIAFAPTGYYHWLLEVLPAAVFALSVEPEALLLMPRSVPAHVLAAAEHLVGPSRIVRLDDIAHVDSCVLAAVEPMSGFVQRAEIDRLRAAFPADPADVDAVYVSRLKDSKRALSNEAEVERAMRQAGVTVVYAQDLSFEEQRGLFAGARTVIAPHGAGLANLVWAQRAEHVIEIFPDSWFNDCYARLSRNLGIDYDYVVASPVAPLDRLDALVNEGAGAGC</sequence>
<evidence type="ECO:0000256" key="2">
    <source>
        <dbReference type="ARBA" id="ARBA00022676"/>
    </source>
</evidence>
<keyword evidence="3" id="KW-0808">Transferase</keyword>
<keyword evidence="13" id="KW-1185">Reference proteome</keyword>
<dbReference type="EC" id="2.4.1.255" evidence="1"/>
<evidence type="ECO:0000256" key="5">
    <source>
        <dbReference type="ARBA" id="ARBA00022824"/>
    </source>
</evidence>
<dbReference type="InterPro" id="IPR007657">
    <property type="entry name" value="Glycosyltransferase_61"/>
</dbReference>
<dbReference type="EMBL" id="CP107567">
    <property type="protein sequence ID" value="UYQ64507.1"/>
    <property type="molecule type" value="Genomic_DNA"/>
</dbReference>
<dbReference type="Proteomes" id="UP001163878">
    <property type="component" value="Chromosome"/>
</dbReference>
<dbReference type="InterPro" id="IPR049625">
    <property type="entry name" value="Glyco_transf_61_cat"/>
</dbReference>
<evidence type="ECO:0000256" key="1">
    <source>
        <dbReference type="ARBA" id="ARBA00011970"/>
    </source>
</evidence>
<keyword evidence="5" id="KW-0256">Endoplasmic reticulum</keyword>
<evidence type="ECO:0000313" key="13">
    <source>
        <dbReference type="Proteomes" id="UP001163878"/>
    </source>
</evidence>
<evidence type="ECO:0000259" key="11">
    <source>
        <dbReference type="Pfam" id="PF04577"/>
    </source>
</evidence>
<feature type="domain" description="Glycosyltransferase 61 catalytic" evidence="11">
    <location>
        <begin position="151"/>
        <end position="313"/>
    </location>
</feature>
<reference evidence="12" key="1">
    <citation type="submission" date="2022-10" db="EMBL/GenBank/DDBJ databases">
        <title>Cytochrome P450 Catalyzes Benzene Ring Formation in the Biosynthesis of Trialkyl-Substituted Aromatic Polyketides.</title>
        <authorList>
            <person name="Zhao E."/>
            <person name="Ge H."/>
        </authorList>
    </citation>
    <scope>NUCLEOTIDE SEQUENCE</scope>
    <source>
        <strain evidence="12">NA0869</strain>
    </source>
</reference>
<evidence type="ECO:0000256" key="9">
    <source>
        <dbReference type="ARBA" id="ARBA00048317"/>
    </source>
</evidence>
<dbReference type="PANTHER" id="PTHR20961:SF148">
    <property type="entry name" value="EGF DOMAIN-SPECIFIC O-LINKED N-ACETYLGLUCOSAMINE TRANSFERASE"/>
    <property type="match status" value="1"/>
</dbReference>
<evidence type="ECO:0000313" key="12">
    <source>
        <dbReference type="EMBL" id="UYQ64507.1"/>
    </source>
</evidence>
<evidence type="ECO:0000256" key="10">
    <source>
        <dbReference type="ARBA" id="ARBA00049432"/>
    </source>
</evidence>
<protein>
    <recommendedName>
        <fullName evidence="7">EGF domain-specific O-linked N-acetylglucosamine transferase</fullName>
        <ecNumber evidence="1">2.4.1.255</ecNumber>
    </recommendedName>
    <alternativeName>
        <fullName evidence="8">Extracellular O-linked N-acetylglucosamine transferase</fullName>
    </alternativeName>
</protein>
<evidence type="ECO:0000256" key="8">
    <source>
        <dbReference type="ARBA" id="ARBA00042574"/>
    </source>
</evidence>
<keyword evidence="2" id="KW-0328">Glycosyltransferase</keyword>
<dbReference type="Pfam" id="PF04577">
    <property type="entry name" value="Glyco_transf_61"/>
    <property type="match status" value="1"/>
</dbReference>
<evidence type="ECO:0000256" key="7">
    <source>
        <dbReference type="ARBA" id="ARBA00040944"/>
    </source>
</evidence>
<proteinExistence type="predicted"/>
<evidence type="ECO:0000256" key="4">
    <source>
        <dbReference type="ARBA" id="ARBA00022729"/>
    </source>
</evidence>
<comment type="catalytic activity">
    <reaction evidence="10">
        <text>L-threonyl-[protein] + UDP-N-acetyl-alpha-D-glucosamine = 3-O-(N-acetyl-beta-D-glucosaminyl)-L-threonyl-[protein] + UDP + H(+)</text>
        <dbReference type="Rhea" id="RHEA:48908"/>
        <dbReference type="Rhea" id="RHEA-COMP:11060"/>
        <dbReference type="Rhea" id="RHEA-COMP:12252"/>
        <dbReference type="ChEBI" id="CHEBI:15378"/>
        <dbReference type="ChEBI" id="CHEBI:30013"/>
        <dbReference type="ChEBI" id="CHEBI:57705"/>
        <dbReference type="ChEBI" id="CHEBI:58223"/>
        <dbReference type="ChEBI" id="CHEBI:90840"/>
        <dbReference type="EC" id="2.4.1.255"/>
    </reaction>
</comment>
<name>A0ABY6IF24_STRPE</name>
<dbReference type="RefSeq" id="WP_264247319.1">
    <property type="nucleotide sequence ID" value="NZ_CP107567.1"/>
</dbReference>
<accession>A0ABY6IF24</accession>
<organism evidence="12 13">
    <name type="scientific">Streptomyces peucetius</name>
    <dbReference type="NCBI Taxonomy" id="1950"/>
    <lineage>
        <taxon>Bacteria</taxon>
        <taxon>Bacillati</taxon>
        <taxon>Actinomycetota</taxon>
        <taxon>Actinomycetes</taxon>
        <taxon>Kitasatosporales</taxon>
        <taxon>Streptomycetaceae</taxon>
        <taxon>Streptomyces</taxon>
    </lineage>
</organism>
<dbReference type="PANTHER" id="PTHR20961">
    <property type="entry name" value="GLYCOSYLTRANSFERASE"/>
    <property type="match status" value="1"/>
</dbReference>
<comment type="catalytic activity">
    <reaction evidence="9">
        <text>L-seryl-[protein] + UDP-N-acetyl-alpha-D-glucosamine = 3-O-(N-acetyl-beta-D-glucosaminyl)-L-seryl-[protein] + UDP + H(+)</text>
        <dbReference type="Rhea" id="RHEA:48904"/>
        <dbReference type="Rhea" id="RHEA-COMP:9863"/>
        <dbReference type="Rhea" id="RHEA-COMP:12251"/>
        <dbReference type="ChEBI" id="CHEBI:15378"/>
        <dbReference type="ChEBI" id="CHEBI:29999"/>
        <dbReference type="ChEBI" id="CHEBI:57705"/>
        <dbReference type="ChEBI" id="CHEBI:58223"/>
        <dbReference type="ChEBI" id="CHEBI:90838"/>
        <dbReference type="EC" id="2.4.1.255"/>
    </reaction>
</comment>